<dbReference type="GeneID" id="118414212"/>
<dbReference type="Proteomes" id="UP000001554">
    <property type="component" value="Chromosome 4"/>
</dbReference>
<feature type="transmembrane region" description="Helical" evidence="2">
    <location>
        <begin position="362"/>
        <end position="386"/>
    </location>
</feature>
<keyword evidence="2" id="KW-0812">Transmembrane</keyword>
<feature type="transmembrane region" description="Helical" evidence="2">
    <location>
        <begin position="252"/>
        <end position="273"/>
    </location>
</feature>
<feature type="transmembrane region" description="Helical" evidence="2">
    <location>
        <begin position="330"/>
        <end position="350"/>
    </location>
</feature>
<keyword evidence="3" id="KW-1185">Reference proteome</keyword>
<feature type="compositionally biased region" description="Polar residues" evidence="1">
    <location>
        <begin position="1"/>
        <end position="10"/>
    </location>
</feature>
<feature type="compositionally biased region" description="Low complexity" evidence="1">
    <location>
        <begin position="206"/>
        <end position="217"/>
    </location>
</feature>
<keyword evidence="2" id="KW-0472">Membrane</keyword>
<evidence type="ECO:0000313" key="4">
    <source>
        <dbReference type="RefSeq" id="XP_035673987.1"/>
    </source>
</evidence>
<feature type="compositionally biased region" description="Low complexity" evidence="1">
    <location>
        <begin position="29"/>
        <end position="48"/>
    </location>
</feature>
<sequence>MVLQCPTSTDKPGLSVPDPHLLSAPPMFSDGNSNGSSGASSRASSSCGSKHNLAAESMYFSCLNVIDENCEKQHMHTHRRNKEIKTVTENGNGYPIPKDFFVVELPRRFPAKVRINRSRSMGATKMKRPRHIRRTVSDVEEGTIQSRGGIPKISVTDVDSQGSENGYPASCEASTDARTISNNLHSEGSMQSLYYSCTGSIPPTSTSCSSVPSSPNTNRDTDSLSLSGTKESCTCSQIFKRQETCWMCLPSLLSLVVTSISIACSLANCIAFIQEGVEVKKTEILLLVVCVVSLLLYITEMCILKKIWVYLHNQDEDAMHRETELLIEQFFINFLRVILVNMFTTLLNYLRCRSLFSDMNFFILVFSQSATGVTIAVKLLANTGIFCRLRKGLWHLRQQDEIPRSGIFFVILLLMILTTFFGFYTLQIILKESDPSIQISQVKFIPGNRWNSWEDETIKQITIGLISVHSLKNAENGAVKVNMSSDLQPKSVKTFLFHDKLYRLKTSTPCTKGIPSLLAFKFVYSKNEQMCEQTITYNMALKGRCKNWIYYTYGGQVSGENLKEPHFRVKLSTNSCLKLRWEQDMEVI</sequence>
<dbReference type="KEGG" id="bfo:118414212"/>
<reference evidence="3" key="1">
    <citation type="journal article" date="2020" name="Nat. Ecol. Evol.">
        <title>Deeply conserved synteny resolves early events in vertebrate evolution.</title>
        <authorList>
            <person name="Simakov O."/>
            <person name="Marletaz F."/>
            <person name="Yue J.X."/>
            <person name="O'Connell B."/>
            <person name="Jenkins J."/>
            <person name="Brandt A."/>
            <person name="Calef R."/>
            <person name="Tung C.H."/>
            <person name="Huang T.K."/>
            <person name="Schmutz J."/>
            <person name="Satoh N."/>
            <person name="Yu J.K."/>
            <person name="Putnam N.H."/>
            <person name="Green R.E."/>
            <person name="Rokhsar D.S."/>
        </authorList>
    </citation>
    <scope>NUCLEOTIDE SEQUENCE [LARGE SCALE GENOMIC DNA]</scope>
    <source>
        <strain evidence="3">S238N-H82</strain>
    </source>
</reference>
<accession>A0A9J7L0U0</accession>
<dbReference type="AlphaFoldDB" id="A0A9J7L0U0"/>
<evidence type="ECO:0000256" key="1">
    <source>
        <dbReference type="SAM" id="MobiDB-lite"/>
    </source>
</evidence>
<dbReference type="RefSeq" id="XP_035673987.1">
    <property type="nucleotide sequence ID" value="XM_035818094.1"/>
</dbReference>
<feature type="region of interest" description="Disordered" evidence="1">
    <location>
        <begin position="206"/>
        <end position="229"/>
    </location>
</feature>
<name>A0A9J7L0U0_BRAFL</name>
<organism evidence="3 4">
    <name type="scientific">Branchiostoma floridae</name>
    <name type="common">Florida lancelet</name>
    <name type="synonym">Amphioxus</name>
    <dbReference type="NCBI Taxonomy" id="7739"/>
    <lineage>
        <taxon>Eukaryota</taxon>
        <taxon>Metazoa</taxon>
        <taxon>Chordata</taxon>
        <taxon>Cephalochordata</taxon>
        <taxon>Leptocardii</taxon>
        <taxon>Amphioxiformes</taxon>
        <taxon>Branchiostomatidae</taxon>
        <taxon>Branchiostoma</taxon>
    </lineage>
</organism>
<feature type="region of interest" description="Disordered" evidence="1">
    <location>
        <begin position="1"/>
        <end position="48"/>
    </location>
</feature>
<dbReference type="OrthoDB" id="10328172at2759"/>
<reference evidence="4" key="2">
    <citation type="submission" date="2025-08" db="UniProtKB">
        <authorList>
            <consortium name="RefSeq"/>
        </authorList>
    </citation>
    <scope>IDENTIFICATION</scope>
    <source>
        <strain evidence="4">S238N-H82</strain>
        <tissue evidence="4">Testes</tissue>
    </source>
</reference>
<evidence type="ECO:0000313" key="3">
    <source>
        <dbReference type="Proteomes" id="UP000001554"/>
    </source>
</evidence>
<proteinExistence type="predicted"/>
<feature type="region of interest" description="Disordered" evidence="1">
    <location>
        <begin position="153"/>
        <end position="173"/>
    </location>
</feature>
<gene>
    <name evidence="4" type="primary">LOC118414212</name>
</gene>
<keyword evidence="2" id="KW-1133">Transmembrane helix</keyword>
<evidence type="ECO:0000256" key="2">
    <source>
        <dbReference type="SAM" id="Phobius"/>
    </source>
</evidence>
<feature type="transmembrane region" description="Helical" evidence="2">
    <location>
        <begin position="285"/>
        <end position="310"/>
    </location>
</feature>
<protein>
    <submittedName>
        <fullName evidence="4">Uncharacterized protein LOC118414212</fullName>
    </submittedName>
</protein>
<feature type="transmembrane region" description="Helical" evidence="2">
    <location>
        <begin position="406"/>
        <end position="426"/>
    </location>
</feature>